<dbReference type="GO" id="GO:0003729">
    <property type="term" value="F:mRNA binding"/>
    <property type="evidence" value="ECO:0007669"/>
    <property type="project" value="TreeGrafter"/>
</dbReference>
<accession>A0AAD5SJB9</accession>
<dbReference type="GO" id="GO:0005634">
    <property type="term" value="C:nucleus"/>
    <property type="evidence" value="ECO:0007669"/>
    <property type="project" value="TreeGrafter"/>
</dbReference>
<sequence>MSASAGKQLFVGNLPFVVGWQELKDLMRDAGTIVRADVAAGPGGRSRGFGTVLFATAEDAQNAIATFNGYEWNGRKIEVREDRATAGGPGGAPGAVGPAPTPAYGTPLAAPAQQQSYPAAGGFAANGNNGEVNIRALYVGNLPYSVGWQDLKDLFRNAGNVIRADIPTDWQNRSKGFGTVVMSSVEEARKAATMYAGFEWNGRRLDVREDRTFVEGAAPRPTQQNNYSAPAYNGAPAAAGATAAGRQLFVGNLPFTVQWQELKDMFREAGNVQRADVTQDQQGRSRGYGQVLMATVEEAQKAIQILNGRDVQGRTIEVREDKFASEQGAPAPGTQVFVGNLPYSTRWQDLKDLFRPHGLNPVHADIMAEPNTGRSKGCGIVRFTTKEEADKAVRDVNGTPLAGRNVIVRLDKFA</sequence>
<organism evidence="5 6">
    <name type="scientific">Rhizophlyctis rosea</name>
    <dbReference type="NCBI Taxonomy" id="64517"/>
    <lineage>
        <taxon>Eukaryota</taxon>
        <taxon>Fungi</taxon>
        <taxon>Fungi incertae sedis</taxon>
        <taxon>Chytridiomycota</taxon>
        <taxon>Chytridiomycota incertae sedis</taxon>
        <taxon>Chytridiomycetes</taxon>
        <taxon>Rhizophlyctidales</taxon>
        <taxon>Rhizophlyctidaceae</taxon>
        <taxon>Rhizophlyctis</taxon>
    </lineage>
</organism>
<dbReference type="AlphaFoldDB" id="A0AAD5SJB9"/>
<name>A0AAD5SJB9_9FUNG</name>
<evidence type="ECO:0000256" key="1">
    <source>
        <dbReference type="ARBA" id="ARBA00022884"/>
    </source>
</evidence>
<keyword evidence="1 2" id="KW-0694">RNA-binding</keyword>
<keyword evidence="6" id="KW-1185">Reference proteome</keyword>
<dbReference type="PANTHER" id="PTHR23003:SF64">
    <property type="entry name" value="RRM DOMAIN-CONTAINING PROTEIN"/>
    <property type="match status" value="1"/>
</dbReference>
<feature type="domain" description="RRM" evidence="4">
    <location>
        <begin position="246"/>
        <end position="323"/>
    </location>
</feature>
<dbReference type="InterPro" id="IPR035979">
    <property type="entry name" value="RBD_domain_sf"/>
</dbReference>
<dbReference type="SMART" id="SM00360">
    <property type="entry name" value="RRM"/>
    <property type="match status" value="4"/>
</dbReference>
<evidence type="ECO:0000313" key="6">
    <source>
        <dbReference type="Proteomes" id="UP001212841"/>
    </source>
</evidence>
<evidence type="ECO:0000256" key="2">
    <source>
        <dbReference type="PROSITE-ProRule" id="PRU00176"/>
    </source>
</evidence>
<feature type="region of interest" description="Disordered" evidence="3">
    <location>
        <begin position="83"/>
        <end position="103"/>
    </location>
</feature>
<evidence type="ECO:0000313" key="5">
    <source>
        <dbReference type="EMBL" id="KAJ3051358.1"/>
    </source>
</evidence>
<dbReference type="Pfam" id="PF00076">
    <property type="entry name" value="RRM_1"/>
    <property type="match status" value="4"/>
</dbReference>
<gene>
    <name evidence="5" type="ORF">HK097_007654</name>
</gene>
<dbReference type="EMBL" id="JADGJD010000405">
    <property type="protein sequence ID" value="KAJ3051358.1"/>
    <property type="molecule type" value="Genomic_DNA"/>
</dbReference>
<dbReference type="Gene3D" id="3.30.70.330">
    <property type="match status" value="4"/>
</dbReference>
<feature type="domain" description="RRM" evidence="4">
    <location>
        <begin position="7"/>
        <end position="84"/>
    </location>
</feature>
<reference evidence="5" key="1">
    <citation type="submission" date="2020-05" db="EMBL/GenBank/DDBJ databases">
        <title>Phylogenomic resolution of chytrid fungi.</title>
        <authorList>
            <person name="Stajich J.E."/>
            <person name="Amses K."/>
            <person name="Simmons R."/>
            <person name="Seto K."/>
            <person name="Myers J."/>
            <person name="Bonds A."/>
            <person name="Quandt C.A."/>
            <person name="Barry K."/>
            <person name="Liu P."/>
            <person name="Grigoriev I."/>
            <person name="Longcore J.E."/>
            <person name="James T.Y."/>
        </authorList>
    </citation>
    <scope>NUCLEOTIDE SEQUENCE</scope>
    <source>
        <strain evidence="5">JEL0318</strain>
    </source>
</reference>
<feature type="domain" description="RRM" evidence="4">
    <location>
        <begin position="334"/>
        <end position="413"/>
    </location>
</feature>
<dbReference type="Proteomes" id="UP001212841">
    <property type="component" value="Unassembled WGS sequence"/>
</dbReference>
<dbReference type="InterPro" id="IPR050374">
    <property type="entry name" value="RRT5_SRSF_SR"/>
</dbReference>
<protein>
    <recommendedName>
        <fullName evidence="4">RRM domain-containing protein</fullName>
    </recommendedName>
</protein>
<feature type="domain" description="RRM" evidence="4">
    <location>
        <begin position="135"/>
        <end position="212"/>
    </location>
</feature>
<dbReference type="InterPro" id="IPR012677">
    <property type="entry name" value="Nucleotide-bd_a/b_plait_sf"/>
</dbReference>
<dbReference type="FunFam" id="3.30.70.330:FF:000145">
    <property type="entry name" value="Putative RNP domain-containing protein"/>
    <property type="match status" value="3"/>
</dbReference>
<dbReference type="GO" id="GO:1990904">
    <property type="term" value="C:ribonucleoprotein complex"/>
    <property type="evidence" value="ECO:0007669"/>
    <property type="project" value="TreeGrafter"/>
</dbReference>
<comment type="caution">
    <text evidence="5">The sequence shown here is derived from an EMBL/GenBank/DDBJ whole genome shotgun (WGS) entry which is preliminary data.</text>
</comment>
<evidence type="ECO:0000259" key="4">
    <source>
        <dbReference type="PROSITE" id="PS50102"/>
    </source>
</evidence>
<dbReference type="GO" id="GO:0005737">
    <property type="term" value="C:cytoplasm"/>
    <property type="evidence" value="ECO:0007669"/>
    <property type="project" value="TreeGrafter"/>
</dbReference>
<evidence type="ECO:0000256" key="3">
    <source>
        <dbReference type="SAM" id="MobiDB-lite"/>
    </source>
</evidence>
<dbReference type="PANTHER" id="PTHR23003">
    <property type="entry name" value="RNA RECOGNITION MOTIF RRM DOMAIN CONTAINING PROTEIN"/>
    <property type="match status" value="1"/>
</dbReference>
<dbReference type="PROSITE" id="PS50102">
    <property type="entry name" value="RRM"/>
    <property type="match status" value="4"/>
</dbReference>
<proteinExistence type="predicted"/>
<dbReference type="SUPFAM" id="SSF54928">
    <property type="entry name" value="RNA-binding domain, RBD"/>
    <property type="match status" value="4"/>
</dbReference>
<dbReference type="InterPro" id="IPR000504">
    <property type="entry name" value="RRM_dom"/>
</dbReference>